<dbReference type="STRING" id="451379.A0A158R445"/>
<dbReference type="FunFam" id="2.10.90.10:FF:000001">
    <property type="entry name" value="Bone morphogenetic protein 4"/>
    <property type="match status" value="1"/>
</dbReference>
<evidence type="ECO:0000256" key="3">
    <source>
        <dbReference type="ARBA" id="ARBA00022525"/>
    </source>
</evidence>
<keyword evidence="7" id="KW-0325">Glycoprotein</keyword>
<feature type="signal peptide" evidence="9">
    <location>
        <begin position="1"/>
        <end position="22"/>
    </location>
</feature>
<dbReference type="InterPro" id="IPR001839">
    <property type="entry name" value="TGF-b_C"/>
</dbReference>
<evidence type="ECO:0000256" key="1">
    <source>
        <dbReference type="ARBA" id="ARBA00004613"/>
    </source>
</evidence>
<sequence length="353" mass="40828">MRCWWQTAFTVLTILCEKGVFTHFSTAFYVDNDQLQSVPLHVTKKVGAYLESNIVELLGIKRHGYGVKDELATRFMTQLYKSRFYDFDRCCYFTICFLLRYLENGTDMYGAGEKAIALGEADTIVSFRPHAVNDRYLNNSTRLTFKCPELFSEGRLLYSELRISLENASKPLYLAVEFDDHRIFSGDKRSLSDFGKWYGFGIASFSDSRQRVHLRTKRNIPIGQENFEDPSTLFTSKPKSLFTWKSGYGNECSVKSLYVDFKYLNWQEWVIAPDGFHAHYCDGSCSFPLTSRMNATNHAIVQTLVYLIDPKKTTEPKCAPTLLKPMKILFVDYNRNVILKRYRDMVVEDCGCQ</sequence>
<proteinExistence type="inferred from homology"/>
<keyword evidence="6" id="KW-1015">Disulfide bond</keyword>
<dbReference type="PANTHER" id="PTHR11848">
    <property type="entry name" value="TGF-BETA FAMILY"/>
    <property type="match status" value="1"/>
</dbReference>
<comment type="subcellular location">
    <subcellularLocation>
        <location evidence="1">Secreted</location>
    </subcellularLocation>
</comment>
<organism evidence="11 12">
    <name type="scientific">Syphacia muris</name>
    <dbReference type="NCBI Taxonomy" id="451379"/>
    <lineage>
        <taxon>Eukaryota</taxon>
        <taxon>Metazoa</taxon>
        <taxon>Ecdysozoa</taxon>
        <taxon>Nematoda</taxon>
        <taxon>Chromadorea</taxon>
        <taxon>Rhabditida</taxon>
        <taxon>Spirurina</taxon>
        <taxon>Oxyuridomorpha</taxon>
        <taxon>Oxyuroidea</taxon>
        <taxon>Oxyuridae</taxon>
        <taxon>Syphacia</taxon>
    </lineage>
</organism>
<keyword evidence="11" id="KW-1185">Reference proteome</keyword>
<reference evidence="12" key="1">
    <citation type="submission" date="2016-04" db="UniProtKB">
        <authorList>
            <consortium name="WormBaseParasite"/>
        </authorList>
    </citation>
    <scope>IDENTIFICATION</scope>
</reference>
<keyword evidence="4 9" id="KW-0732">Signal</keyword>
<dbReference type="PROSITE" id="PS00250">
    <property type="entry name" value="TGF_BETA_1"/>
    <property type="match status" value="1"/>
</dbReference>
<dbReference type="Gene3D" id="2.10.90.10">
    <property type="entry name" value="Cystine-knot cytokines"/>
    <property type="match status" value="1"/>
</dbReference>
<dbReference type="GO" id="GO:0005615">
    <property type="term" value="C:extracellular space"/>
    <property type="evidence" value="ECO:0007669"/>
    <property type="project" value="TreeGrafter"/>
</dbReference>
<keyword evidence="3" id="KW-0964">Secreted</keyword>
<dbReference type="PROSITE" id="PS51362">
    <property type="entry name" value="TGF_BETA_2"/>
    <property type="match status" value="1"/>
</dbReference>
<feature type="chain" id="PRO_5007631485" evidence="9">
    <location>
        <begin position="23"/>
        <end position="353"/>
    </location>
</feature>
<dbReference type="Proteomes" id="UP000046393">
    <property type="component" value="Unplaced"/>
</dbReference>
<feature type="domain" description="TGF-beta family profile" evidence="10">
    <location>
        <begin position="215"/>
        <end position="353"/>
    </location>
</feature>
<dbReference type="InterPro" id="IPR017948">
    <property type="entry name" value="TGFb_CS"/>
</dbReference>
<dbReference type="PANTHER" id="PTHR11848:SF310">
    <property type="entry name" value="PROTEIN 60A-RELATED"/>
    <property type="match status" value="1"/>
</dbReference>
<evidence type="ECO:0000256" key="4">
    <source>
        <dbReference type="ARBA" id="ARBA00022729"/>
    </source>
</evidence>
<dbReference type="InterPro" id="IPR029034">
    <property type="entry name" value="Cystine-knot_cytokine"/>
</dbReference>
<evidence type="ECO:0000256" key="8">
    <source>
        <dbReference type="RuleBase" id="RU000354"/>
    </source>
</evidence>
<evidence type="ECO:0000313" key="11">
    <source>
        <dbReference type="Proteomes" id="UP000046393"/>
    </source>
</evidence>
<evidence type="ECO:0000259" key="10">
    <source>
        <dbReference type="PROSITE" id="PS51362"/>
    </source>
</evidence>
<accession>A0A158R445</accession>
<evidence type="ECO:0000256" key="9">
    <source>
        <dbReference type="SAM" id="SignalP"/>
    </source>
</evidence>
<comment type="similarity">
    <text evidence="2 8">Belongs to the TGF-beta family.</text>
</comment>
<evidence type="ECO:0000256" key="2">
    <source>
        <dbReference type="ARBA" id="ARBA00006656"/>
    </source>
</evidence>
<dbReference type="Pfam" id="PF00019">
    <property type="entry name" value="TGF_beta"/>
    <property type="match status" value="1"/>
</dbReference>
<dbReference type="GO" id="GO:0005125">
    <property type="term" value="F:cytokine activity"/>
    <property type="evidence" value="ECO:0007669"/>
    <property type="project" value="TreeGrafter"/>
</dbReference>
<dbReference type="SMART" id="SM00204">
    <property type="entry name" value="TGFB"/>
    <property type="match status" value="1"/>
</dbReference>
<evidence type="ECO:0000313" key="12">
    <source>
        <dbReference type="WBParaSite" id="SMUV_0000236701-mRNA-1"/>
    </source>
</evidence>
<evidence type="ECO:0000256" key="6">
    <source>
        <dbReference type="ARBA" id="ARBA00023157"/>
    </source>
</evidence>
<dbReference type="GO" id="GO:0008083">
    <property type="term" value="F:growth factor activity"/>
    <property type="evidence" value="ECO:0007669"/>
    <property type="project" value="UniProtKB-KW"/>
</dbReference>
<dbReference type="InterPro" id="IPR015615">
    <property type="entry name" value="TGF-beta-rel"/>
</dbReference>
<protein>
    <submittedName>
        <fullName evidence="12">TGF_BETA_2 domain-containing protein</fullName>
    </submittedName>
</protein>
<evidence type="ECO:0000256" key="5">
    <source>
        <dbReference type="ARBA" id="ARBA00023030"/>
    </source>
</evidence>
<keyword evidence="5 8" id="KW-0339">Growth factor</keyword>
<evidence type="ECO:0000256" key="7">
    <source>
        <dbReference type="ARBA" id="ARBA00023180"/>
    </source>
</evidence>
<dbReference type="CDD" id="cd13761">
    <property type="entry name" value="TGF_beta_BMP5_like"/>
    <property type="match status" value="1"/>
</dbReference>
<name>A0A158R445_9BILA</name>
<dbReference type="WBParaSite" id="SMUV_0000236701-mRNA-1">
    <property type="protein sequence ID" value="SMUV_0000236701-mRNA-1"/>
    <property type="gene ID" value="SMUV_0000236701"/>
</dbReference>
<dbReference type="SUPFAM" id="SSF57501">
    <property type="entry name" value="Cystine-knot cytokines"/>
    <property type="match status" value="1"/>
</dbReference>
<dbReference type="AlphaFoldDB" id="A0A158R445"/>